<proteinExistence type="predicted"/>
<protein>
    <recommendedName>
        <fullName evidence="1">WYL domain-containing protein</fullName>
    </recommendedName>
</protein>
<comment type="caution">
    <text evidence="2">The sequence shown here is derived from an EMBL/GenBank/DDBJ whole genome shotgun (WGS) entry which is preliminary data.</text>
</comment>
<name>A0A437H1A2_9SPHN</name>
<evidence type="ECO:0000313" key="2">
    <source>
        <dbReference type="EMBL" id="RVQ69313.1"/>
    </source>
</evidence>
<reference evidence="2 3" key="1">
    <citation type="submission" date="2018-12" db="EMBL/GenBank/DDBJ databases">
        <title>Croceicoccus ponticola sp. nov., a lipolytic bacterium isolated from seawater.</title>
        <authorList>
            <person name="Yoon J.-H."/>
        </authorList>
    </citation>
    <scope>NUCLEOTIDE SEQUENCE [LARGE SCALE GENOMIC DNA]</scope>
    <source>
        <strain evidence="2 3">GM-16</strain>
    </source>
</reference>
<dbReference type="EMBL" id="RXOL01000001">
    <property type="protein sequence ID" value="RVQ69313.1"/>
    <property type="molecule type" value="Genomic_DNA"/>
</dbReference>
<gene>
    <name evidence="2" type="ORF">EKN06_03760</name>
</gene>
<dbReference type="Proteomes" id="UP000283003">
    <property type="component" value="Unassembled WGS sequence"/>
</dbReference>
<feature type="domain" description="WYL" evidence="1">
    <location>
        <begin position="55"/>
        <end position="105"/>
    </location>
</feature>
<dbReference type="InterPro" id="IPR026881">
    <property type="entry name" value="WYL_dom"/>
</dbReference>
<sequence length="258" mass="29560">MALRDLIATIVKPRLHGKFEHLLDSDLSVEDDHDDLAVDEDLSPEEAEQIAGLNLVIEYQNAKGELSQRIITCKHLQVRADKHYIKAYCHHRRSIRSFRKDRVIEIFDPITGESLNPVDAYFAQFAADVVPTSGLSWGLSINRRASLIALLNALVFLARCDKNYHPFERLCIEQAITKFWLEFELLCDCDMEDILSYADRLSPDGEVFWLAMHKFKSDPILAKIFQRTSRLLIEADGIVQNAEAFWAIEIDDFLNGSH</sequence>
<dbReference type="OrthoDB" id="7173212at2"/>
<dbReference type="RefSeq" id="WP_127611505.1">
    <property type="nucleotide sequence ID" value="NZ_RXOL01000001.1"/>
</dbReference>
<organism evidence="2 3">
    <name type="scientific">Croceicoccus ponticola</name>
    <dbReference type="NCBI Taxonomy" id="2217664"/>
    <lineage>
        <taxon>Bacteria</taxon>
        <taxon>Pseudomonadati</taxon>
        <taxon>Pseudomonadota</taxon>
        <taxon>Alphaproteobacteria</taxon>
        <taxon>Sphingomonadales</taxon>
        <taxon>Erythrobacteraceae</taxon>
        <taxon>Croceicoccus</taxon>
    </lineage>
</organism>
<dbReference type="Pfam" id="PF13280">
    <property type="entry name" value="WYL"/>
    <property type="match status" value="1"/>
</dbReference>
<dbReference type="AlphaFoldDB" id="A0A437H1A2"/>
<accession>A0A437H1A2</accession>
<evidence type="ECO:0000313" key="3">
    <source>
        <dbReference type="Proteomes" id="UP000283003"/>
    </source>
</evidence>
<evidence type="ECO:0000259" key="1">
    <source>
        <dbReference type="Pfam" id="PF13280"/>
    </source>
</evidence>
<keyword evidence="3" id="KW-1185">Reference proteome</keyword>